<dbReference type="Proteomes" id="UP000178336">
    <property type="component" value="Unassembled WGS sequence"/>
</dbReference>
<dbReference type="EMBL" id="MFBN01000024">
    <property type="protein sequence ID" value="OGD95204.1"/>
    <property type="molecule type" value="Genomic_DNA"/>
</dbReference>
<organism evidence="1 2">
    <name type="scientific">Candidatus Curtissbacteria bacterium RIFCSPLOWO2_01_FULL_37_9</name>
    <dbReference type="NCBI Taxonomy" id="1797724"/>
    <lineage>
        <taxon>Bacteria</taxon>
        <taxon>Candidatus Curtissiibacteriota</taxon>
    </lineage>
</organism>
<evidence type="ECO:0008006" key="3">
    <source>
        <dbReference type="Google" id="ProtNLM"/>
    </source>
</evidence>
<gene>
    <name evidence="1" type="ORF">A3A48_02120</name>
</gene>
<protein>
    <recommendedName>
        <fullName evidence="3">DUF3800 domain-containing protein</fullName>
    </recommendedName>
</protein>
<sequence>MKNYFAFIDESGNSTQERFFGLGLLLIDDEVGDFYDAIKPFYGKAFELARKNKLARISELEKQNEFKQISEIAKSSKRFELKFTYINSTNKTIYKALIDKCFSFPSVRFCALVIDRQKKTSKGKWEPVLNPWEMYIQQAAMLIANNIKNISPCQICVLADDLTRPSDIKKSFERSLADAISFRLKKQNTADKIFGVSRLESHSSLLLQVVDTLLGCVMFDYKKKNGLISEKLALKQEVVVQGLREKLGVKSLAQNKTYHKPNYFSVWEFNVK</sequence>
<proteinExistence type="predicted"/>
<dbReference type="InterPro" id="IPR024524">
    <property type="entry name" value="DUF3800"/>
</dbReference>
<dbReference type="AlphaFoldDB" id="A0A1F5GTL4"/>
<reference evidence="1 2" key="1">
    <citation type="journal article" date="2016" name="Nat. Commun.">
        <title>Thousands of microbial genomes shed light on interconnected biogeochemical processes in an aquifer system.</title>
        <authorList>
            <person name="Anantharaman K."/>
            <person name="Brown C.T."/>
            <person name="Hug L.A."/>
            <person name="Sharon I."/>
            <person name="Castelle C.J."/>
            <person name="Probst A.J."/>
            <person name="Thomas B.C."/>
            <person name="Singh A."/>
            <person name="Wilkins M.J."/>
            <person name="Karaoz U."/>
            <person name="Brodie E.L."/>
            <person name="Williams K.H."/>
            <person name="Hubbard S.S."/>
            <person name="Banfield J.F."/>
        </authorList>
    </citation>
    <scope>NUCLEOTIDE SEQUENCE [LARGE SCALE GENOMIC DNA]</scope>
</reference>
<evidence type="ECO:0000313" key="1">
    <source>
        <dbReference type="EMBL" id="OGD95204.1"/>
    </source>
</evidence>
<dbReference type="Pfam" id="PF12686">
    <property type="entry name" value="DUF3800"/>
    <property type="match status" value="1"/>
</dbReference>
<comment type="caution">
    <text evidence="1">The sequence shown here is derived from an EMBL/GenBank/DDBJ whole genome shotgun (WGS) entry which is preliminary data.</text>
</comment>
<accession>A0A1F5GTL4</accession>
<evidence type="ECO:0000313" key="2">
    <source>
        <dbReference type="Proteomes" id="UP000178336"/>
    </source>
</evidence>
<name>A0A1F5GTL4_9BACT</name>